<evidence type="ECO:0000313" key="3">
    <source>
        <dbReference type="Proteomes" id="UP001275084"/>
    </source>
</evidence>
<organism evidence="2 3">
    <name type="scientific">Lasiosphaeria hispida</name>
    <dbReference type="NCBI Taxonomy" id="260671"/>
    <lineage>
        <taxon>Eukaryota</taxon>
        <taxon>Fungi</taxon>
        <taxon>Dikarya</taxon>
        <taxon>Ascomycota</taxon>
        <taxon>Pezizomycotina</taxon>
        <taxon>Sordariomycetes</taxon>
        <taxon>Sordariomycetidae</taxon>
        <taxon>Sordariales</taxon>
        <taxon>Lasiosphaeriaceae</taxon>
        <taxon>Lasiosphaeria</taxon>
    </lineage>
</organism>
<gene>
    <name evidence="2" type="ORF">B0T25DRAFT_497447</name>
</gene>
<proteinExistence type="predicted"/>
<comment type="caution">
    <text evidence="2">The sequence shown here is derived from an EMBL/GenBank/DDBJ whole genome shotgun (WGS) entry which is preliminary data.</text>
</comment>
<protein>
    <recommendedName>
        <fullName evidence="4">Short-chain dehydrogenases/reductase</fullName>
    </recommendedName>
</protein>
<dbReference type="PANTHER" id="PTHR47534:SF3">
    <property type="entry name" value="ALCOHOL DEHYDROGENASE-LIKE C-TERMINAL DOMAIN-CONTAINING PROTEIN"/>
    <property type="match status" value="1"/>
</dbReference>
<dbReference type="PANTHER" id="PTHR47534">
    <property type="entry name" value="YALI0E05731P"/>
    <property type="match status" value="1"/>
</dbReference>
<dbReference type="EMBL" id="JAUIQD010000003">
    <property type="protein sequence ID" value="KAK3356753.1"/>
    <property type="molecule type" value="Genomic_DNA"/>
</dbReference>
<dbReference type="GO" id="GO:0016491">
    <property type="term" value="F:oxidoreductase activity"/>
    <property type="evidence" value="ECO:0007669"/>
    <property type="project" value="UniProtKB-KW"/>
</dbReference>
<evidence type="ECO:0000256" key="1">
    <source>
        <dbReference type="ARBA" id="ARBA00023002"/>
    </source>
</evidence>
<dbReference type="SUPFAM" id="SSF51735">
    <property type="entry name" value="NAD(P)-binding Rossmann-fold domains"/>
    <property type="match status" value="1"/>
</dbReference>
<keyword evidence="1" id="KW-0560">Oxidoreductase</keyword>
<keyword evidence="3" id="KW-1185">Reference proteome</keyword>
<dbReference type="Gene3D" id="3.40.50.720">
    <property type="entry name" value="NAD(P)-binding Rossmann-like Domain"/>
    <property type="match status" value="1"/>
</dbReference>
<dbReference type="AlphaFoldDB" id="A0AAJ0HLF0"/>
<dbReference type="InterPro" id="IPR002347">
    <property type="entry name" value="SDR_fam"/>
</dbReference>
<reference evidence="2" key="2">
    <citation type="submission" date="2023-06" db="EMBL/GenBank/DDBJ databases">
        <authorList>
            <consortium name="Lawrence Berkeley National Laboratory"/>
            <person name="Haridas S."/>
            <person name="Hensen N."/>
            <person name="Bonometti L."/>
            <person name="Westerberg I."/>
            <person name="Brannstrom I.O."/>
            <person name="Guillou S."/>
            <person name="Cros-Aarteil S."/>
            <person name="Calhoun S."/>
            <person name="Kuo A."/>
            <person name="Mondo S."/>
            <person name="Pangilinan J."/>
            <person name="Riley R."/>
            <person name="Labutti K."/>
            <person name="Andreopoulos B."/>
            <person name="Lipzen A."/>
            <person name="Chen C."/>
            <person name="Yanf M."/>
            <person name="Daum C."/>
            <person name="Ng V."/>
            <person name="Clum A."/>
            <person name="Steindorff A."/>
            <person name="Ohm R."/>
            <person name="Martin F."/>
            <person name="Silar P."/>
            <person name="Natvig D."/>
            <person name="Lalanne C."/>
            <person name="Gautier V."/>
            <person name="Ament-Velasquez S.L."/>
            <person name="Kruys A."/>
            <person name="Hutchinson M.I."/>
            <person name="Powell A.J."/>
            <person name="Barry K."/>
            <person name="Miller A.N."/>
            <person name="Grigoriev I.V."/>
            <person name="Debuchy R."/>
            <person name="Gladieux P."/>
            <person name="Thoren M.H."/>
            <person name="Johannesson H."/>
        </authorList>
    </citation>
    <scope>NUCLEOTIDE SEQUENCE</scope>
    <source>
        <strain evidence="2">CBS 955.72</strain>
    </source>
</reference>
<evidence type="ECO:0000313" key="2">
    <source>
        <dbReference type="EMBL" id="KAK3356753.1"/>
    </source>
</evidence>
<reference evidence="2" key="1">
    <citation type="journal article" date="2023" name="Mol. Phylogenet. Evol.">
        <title>Genome-scale phylogeny and comparative genomics of the fungal order Sordariales.</title>
        <authorList>
            <person name="Hensen N."/>
            <person name="Bonometti L."/>
            <person name="Westerberg I."/>
            <person name="Brannstrom I.O."/>
            <person name="Guillou S."/>
            <person name="Cros-Aarteil S."/>
            <person name="Calhoun S."/>
            <person name="Haridas S."/>
            <person name="Kuo A."/>
            <person name="Mondo S."/>
            <person name="Pangilinan J."/>
            <person name="Riley R."/>
            <person name="LaButti K."/>
            <person name="Andreopoulos B."/>
            <person name="Lipzen A."/>
            <person name="Chen C."/>
            <person name="Yan M."/>
            <person name="Daum C."/>
            <person name="Ng V."/>
            <person name="Clum A."/>
            <person name="Steindorff A."/>
            <person name="Ohm R.A."/>
            <person name="Martin F."/>
            <person name="Silar P."/>
            <person name="Natvig D.O."/>
            <person name="Lalanne C."/>
            <person name="Gautier V."/>
            <person name="Ament-Velasquez S.L."/>
            <person name="Kruys A."/>
            <person name="Hutchinson M.I."/>
            <person name="Powell A.J."/>
            <person name="Barry K."/>
            <person name="Miller A.N."/>
            <person name="Grigoriev I.V."/>
            <person name="Debuchy R."/>
            <person name="Gladieux P."/>
            <person name="Hiltunen Thoren M."/>
            <person name="Johannesson H."/>
        </authorList>
    </citation>
    <scope>NUCLEOTIDE SEQUENCE</scope>
    <source>
        <strain evidence="2">CBS 955.72</strain>
    </source>
</reference>
<name>A0AAJ0HLF0_9PEZI</name>
<sequence>MVALEQIRSSNSKIAATFRPGLVAVFAGATNGVGETSLKQFTKNAIKPRIYFLGRSKESGERVLKELRELNPEGEYIFISVDVSLLRSVDNVCSEIKTKETAINLLFLSTGTMVTGKDTEEGLNHPIAVALYARLRFIVNLLPSLQNANGIRRVVTVFAGTKEGAVDKTDFQGRNISFLTSKGRGQFSSMMTLALEAIAQGAPTVSFIHVYPGFVKTNFGNDVEGMTFAALRAIWEAVFPVIGRFLATPVDEAGERHLFLATSARFPGTGTVAGVPLPQGVTVARGADGKSGSGVYSVSNDAEGASSKVEKLLGSLREEGMVRHVWSHVEEEFVRVTGATSV</sequence>
<dbReference type="InterPro" id="IPR052228">
    <property type="entry name" value="Sec_Metab_Biosynth_Oxidored"/>
</dbReference>
<dbReference type="InterPro" id="IPR036291">
    <property type="entry name" value="NAD(P)-bd_dom_sf"/>
</dbReference>
<evidence type="ECO:0008006" key="4">
    <source>
        <dbReference type="Google" id="ProtNLM"/>
    </source>
</evidence>
<accession>A0AAJ0HLF0</accession>
<dbReference type="Pfam" id="PF00106">
    <property type="entry name" value="adh_short"/>
    <property type="match status" value="1"/>
</dbReference>
<dbReference type="Proteomes" id="UP001275084">
    <property type="component" value="Unassembled WGS sequence"/>
</dbReference>